<dbReference type="OrthoDB" id="6159605at2759"/>
<dbReference type="InterPro" id="IPR011333">
    <property type="entry name" value="SKP1/BTB/POZ_sf"/>
</dbReference>
<evidence type="ECO:0000259" key="2">
    <source>
        <dbReference type="PROSITE" id="PS50097"/>
    </source>
</evidence>
<dbReference type="EMBL" id="CAHIKZ030005587">
    <property type="protein sequence ID" value="CAE1330724.1"/>
    <property type="molecule type" value="Genomic_DNA"/>
</dbReference>
<evidence type="ECO:0000313" key="3">
    <source>
        <dbReference type="EMBL" id="CAE1330724.1"/>
    </source>
</evidence>
<feature type="region of interest" description="Disordered" evidence="1">
    <location>
        <begin position="255"/>
        <end position="311"/>
    </location>
</feature>
<comment type="caution">
    <text evidence="3">The sequence shown here is derived from an EMBL/GenBank/DDBJ whole genome shotgun (WGS) entry which is preliminary data.</text>
</comment>
<keyword evidence="4" id="KW-1185">Reference proteome</keyword>
<proteinExistence type="predicted"/>
<dbReference type="Proteomes" id="UP000597762">
    <property type="component" value="Unassembled WGS sequence"/>
</dbReference>
<name>A0A812EV22_ACAPH</name>
<dbReference type="SUPFAM" id="SSF54695">
    <property type="entry name" value="POZ domain"/>
    <property type="match status" value="1"/>
</dbReference>
<organism evidence="3 4">
    <name type="scientific">Acanthosepion pharaonis</name>
    <name type="common">Pharaoh cuttlefish</name>
    <name type="synonym">Sepia pharaonis</name>
    <dbReference type="NCBI Taxonomy" id="158019"/>
    <lineage>
        <taxon>Eukaryota</taxon>
        <taxon>Metazoa</taxon>
        <taxon>Spiralia</taxon>
        <taxon>Lophotrochozoa</taxon>
        <taxon>Mollusca</taxon>
        <taxon>Cephalopoda</taxon>
        <taxon>Coleoidea</taxon>
        <taxon>Decapodiformes</taxon>
        <taxon>Sepiida</taxon>
        <taxon>Sepiina</taxon>
        <taxon>Sepiidae</taxon>
        <taxon>Acanthosepion</taxon>
    </lineage>
</organism>
<dbReference type="SMART" id="SM00225">
    <property type="entry name" value="BTB"/>
    <property type="match status" value="1"/>
</dbReference>
<feature type="domain" description="BTB" evidence="2">
    <location>
        <begin position="90"/>
        <end position="157"/>
    </location>
</feature>
<protein>
    <recommendedName>
        <fullName evidence="2">BTB domain-containing protein</fullName>
    </recommendedName>
</protein>
<dbReference type="AlphaFoldDB" id="A0A812EV22"/>
<evidence type="ECO:0000313" key="4">
    <source>
        <dbReference type="Proteomes" id="UP000597762"/>
    </source>
</evidence>
<accession>A0A812EV22</accession>
<evidence type="ECO:0000256" key="1">
    <source>
        <dbReference type="SAM" id="MobiDB-lite"/>
    </source>
</evidence>
<dbReference type="Pfam" id="PF00651">
    <property type="entry name" value="BTB"/>
    <property type="match status" value="1"/>
</dbReference>
<dbReference type="PROSITE" id="PS50097">
    <property type="entry name" value="BTB"/>
    <property type="match status" value="1"/>
</dbReference>
<feature type="compositionally biased region" description="Polar residues" evidence="1">
    <location>
        <begin position="255"/>
        <end position="270"/>
    </location>
</feature>
<sequence>MPTVKTPIVNIRHQESRNDSVDLDEEEEETPQTTFMITDVHSCADTFTDRNVAKTIRKAVDTPTHSYVIHKHQGSMLSNMADLWKKGKLCDATIGNGTMKIMVHKIVLVALSPQLLSLPNTDLTSGCFQLTFPQEIGGDALWAFAKYMYEGVVSLNVDVLEDMERISKILNLQDLQDMCSLYRNQVNLPNNTSLSQASIVNNSSTTDIAINLDPLQPSVTSAPTSSGVSFFSLPSGDITQTVSRPVQHLQILSTSSNDHQLPYSSNQSPTPGLKLSPEERSCVTISPSDSDSDYTIVTSNVKQEPSSPDGI</sequence>
<feature type="compositionally biased region" description="Polar residues" evidence="1">
    <location>
        <begin position="283"/>
        <end position="311"/>
    </location>
</feature>
<feature type="region of interest" description="Disordered" evidence="1">
    <location>
        <begin position="1"/>
        <end position="29"/>
    </location>
</feature>
<gene>
    <name evidence="3" type="ORF">SPHA_79988</name>
</gene>
<reference evidence="3" key="1">
    <citation type="submission" date="2021-01" db="EMBL/GenBank/DDBJ databases">
        <authorList>
            <person name="Li R."/>
            <person name="Bekaert M."/>
        </authorList>
    </citation>
    <scope>NUCLEOTIDE SEQUENCE</scope>
    <source>
        <strain evidence="3">Farmed</strain>
    </source>
</reference>
<dbReference type="InterPro" id="IPR000210">
    <property type="entry name" value="BTB/POZ_dom"/>
</dbReference>
<dbReference type="Gene3D" id="3.30.710.10">
    <property type="entry name" value="Potassium Channel Kv1.1, Chain A"/>
    <property type="match status" value="1"/>
</dbReference>